<dbReference type="InterPro" id="IPR036876">
    <property type="entry name" value="UVR_dom_sf"/>
</dbReference>
<dbReference type="InterPro" id="IPR003729">
    <property type="entry name" value="Bi_nuclease_dom"/>
</dbReference>
<dbReference type="OrthoDB" id="9788698at2"/>
<organism evidence="4 5">
    <name type="scientific">Hyunsoonleella flava</name>
    <dbReference type="NCBI Taxonomy" id="2527939"/>
    <lineage>
        <taxon>Bacteria</taxon>
        <taxon>Pseudomonadati</taxon>
        <taxon>Bacteroidota</taxon>
        <taxon>Flavobacteriia</taxon>
        <taxon>Flavobacteriales</taxon>
        <taxon>Flavobacteriaceae</taxon>
    </lineage>
</organism>
<comment type="caution">
    <text evidence="4">The sequence shown here is derived from an EMBL/GenBank/DDBJ whole genome shotgun (WGS) entry which is preliminary data.</text>
</comment>
<dbReference type="InterPro" id="IPR001943">
    <property type="entry name" value="UVR_dom"/>
</dbReference>
<reference evidence="4 5" key="1">
    <citation type="submission" date="2019-02" db="EMBL/GenBank/DDBJ databases">
        <title>Hyunsoonleella sp., isolated from marine sediment.</title>
        <authorList>
            <person name="Liu B.-T."/>
        </authorList>
    </citation>
    <scope>NUCLEOTIDE SEQUENCE [LARGE SCALE GENOMIC DNA]</scope>
    <source>
        <strain evidence="4 5">T58</strain>
    </source>
</reference>
<evidence type="ECO:0000259" key="2">
    <source>
        <dbReference type="PROSITE" id="PS50151"/>
    </source>
</evidence>
<keyword evidence="1" id="KW-0742">SOS response</keyword>
<dbReference type="PROSITE" id="PS51658">
    <property type="entry name" value="BFN"/>
    <property type="match status" value="1"/>
</dbReference>
<evidence type="ECO:0000256" key="1">
    <source>
        <dbReference type="ARBA" id="ARBA00023236"/>
    </source>
</evidence>
<evidence type="ECO:0000313" key="5">
    <source>
        <dbReference type="Proteomes" id="UP000291142"/>
    </source>
</evidence>
<dbReference type="GO" id="GO:0009432">
    <property type="term" value="P:SOS response"/>
    <property type="evidence" value="ECO:0007669"/>
    <property type="project" value="UniProtKB-KW"/>
</dbReference>
<dbReference type="PANTHER" id="PTHR15160:SF1">
    <property type="entry name" value="VON HIPPEL-LINDAU DISEASE TUMOR SUPPRESSOR"/>
    <property type="match status" value="1"/>
</dbReference>
<dbReference type="PANTHER" id="PTHR15160">
    <property type="entry name" value="VON HIPPEL-LINDAU PROTEIN"/>
    <property type="match status" value="1"/>
</dbReference>
<gene>
    <name evidence="4" type="ORF">EYD45_11700</name>
</gene>
<proteinExistence type="predicted"/>
<accession>A0A4Q9FEC7</accession>
<dbReference type="Pfam" id="PF02151">
    <property type="entry name" value="UVR"/>
    <property type="match status" value="1"/>
</dbReference>
<dbReference type="SUPFAM" id="SSF46600">
    <property type="entry name" value="C-terminal UvrC-binding domain of UvrB"/>
    <property type="match status" value="1"/>
</dbReference>
<dbReference type="InterPro" id="IPR036104">
    <property type="entry name" value="BFN_sf"/>
</dbReference>
<feature type="domain" description="UVR" evidence="2">
    <location>
        <begin position="173"/>
        <end position="205"/>
    </location>
</feature>
<evidence type="ECO:0008006" key="6">
    <source>
        <dbReference type="Google" id="ProtNLM"/>
    </source>
</evidence>
<keyword evidence="1" id="KW-0227">DNA damage</keyword>
<dbReference type="RefSeq" id="WP_130964745.1">
    <property type="nucleotide sequence ID" value="NZ_SIRT01000010.1"/>
</dbReference>
<dbReference type="GO" id="GO:0004518">
    <property type="term" value="F:nuclease activity"/>
    <property type="evidence" value="ECO:0007669"/>
    <property type="project" value="InterPro"/>
</dbReference>
<name>A0A4Q9FEC7_9FLAO</name>
<dbReference type="Proteomes" id="UP000291142">
    <property type="component" value="Unassembled WGS sequence"/>
</dbReference>
<dbReference type="EMBL" id="SIRT01000010">
    <property type="protein sequence ID" value="TBN02369.1"/>
    <property type="molecule type" value="Genomic_DNA"/>
</dbReference>
<evidence type="ECO:0000313" key="4">
    <source>
        <dbReference type="EMBL" id="TBN02369.1"/>
    </source>
</evidence>
<dbReference type="SUPFAM" id="SSF103256">
    <property type="entry name" value="Hypothetical protein TM0160"/>
    <property type="match status" value="1"/>
</dbReference>
<protein>
    <recommendedName>
        <fullName evidence="6">BFN domain-containing protein</fullName>
    </recommendedName>
</protein>
<dbReference type="Gene3D" id="4.10.860.10">
    <property type="entry name" value="UVR domain"/>
    <property type="match status" value="1"/>
</dbReference>
<dbReference type="PROSITE" id="PS50151">
    <property type="entry name" value="UVR"/>
    <property type="match status" value="1"/>
</dbReference>
<sequence length="205" mass="23140">MSLVRLNIKGISYSQTQNGAYALILNEIEGDRKLPIVIGAFEAQSIAIALEKEIRPPRPLTHDLFKNFADRFDIVVKQVIIHKLVDGVFYSSLICERDKIEEIIDARTSDAIALALRFDAPIFTYKNILDKAGIYLKVDPKKDDEEETEDSVLVDDILAGELEPAVSKEDYSSKSLEELHQLLEEAVSNEDYEKAASIRDEISKR</sequence>
<dbReference type="AlphaFoldDB" id="A0A4Q9FEC7"/>
<evidence type="ECO:0000259" key="3">
    <source>
        <dbReference type="PROSITE" id="PS51658"/>
    </source>
</evidence>
<keyword evidence="5" id="KW-1185">Reference proteome</keyword>
<feature type="domain" description="BFN" evidence="3">
    <location>
        <begin position="3"/>
        <end position="136"/>
    </location>
</feature>
<dbReference type="Pfam" id="PF02577">
    <property type="entry name" value="BFN_dom"/>
    <property type="match status" value="1"/>
</dbReference>
<dbReference type="Gene3D" id="3.10.690.10">
    <property type="entry name" value="Bifunctional nuclease domain"/>
    <property type="match status" value="1"/>
</dbReference>